<evidence type="ECO:0000256" key="1">
    <source>
        <dbReference type="ARBA" id="ARBA00004127"/>
    </source>
</evidence>
<feature type="transmembrane region" description="Helical" evidence="9">
    <location>
        <begin position="54"/>
        <end position="70"/>
    </location>
</feature>
<evidence type="ECO:0000256" key="3">
    <source>
        <dbReference type="ARBA" id="ARBA00022692"/>
    </source>
</evidence>
<keyword evidence="5" id="KW-1278">Translocase</keyword>
<feature type="transmembrane region" description="Helical" evidence="9">
    <location>
        <begin position="117"/>
        <end position="143"/>
    </location>
</feature>
<evidence type="ECO:0000256" key="6">
    <source>
        <dbReference type="ARBA" id="ARBA00022989"/>
    </source>
</evidence>
<feature type="transmembrane region" description="Helical" evidence="9">
    <location>
        <begin position="149"/>
        <end position="171"/>
    </location>
</feature>
<feature type="transmembrane region" description="Helical" evidence="9">
    <location>
        <begin position="277"/>
        <end position="298"/>
    </location>
</feature>
<feature type="transmembrane region" description="Helical" evidence="9">
    <location>
        <begin position="547"/>
        <end position="565"/>
    </location>
</feature>
<feature type="transmembrane region" description="Helical" evidence="9">
    <location>
        <begin position="244"/>
        <end position="265"/>
    </location>
</feature>
<sequence length="654" mass="68549">MFYISLMVGLFAIAVAFGILFLIKKEPKVSSKIAEIAGYIATGARAYLKRQIKTISLVTPLLFFILLFLFNWKVAAVSVLGVFTSLLGSIIGMASSTLANSKVTSACAKSSDKAFRLAVFGGSITGFSVTGLSVLVLSILYLIFKDYQIVIGFGFGASLAALFAQIGGGIYTKSADIGADLVGKVENNLPEDDPRNPAVIADLVGDNVGDCAGRGADLFESFSNDIITGTLVASTLLSQYGPKAIFLPLILQATGILASMIGILITKKWGKNMAPSTSFNLGLIVTAVIASLGGLIVVKALLPDLSVWMGILLGVTISLIATVSTRYYAGMEGKPVKEMAEASKAGPAINIIVGLSNGLQSPIASIIMIVIAIIAAYTLSGGSLFVIVAVNLGTDLMIAYIMAADTFGPITDNASGIAEMSHAPEELVEKLSSLDSVGNTMKAITKAYSMSSGTITAFVIFTTFFALTKNIITDISNPYTTGFMLIGISLPFLISSLAIKATAKGAFLMVDEVRRQFREIKGLLTGEASPDYGLCIDITTKNALKQMILPGIVSVFIPVVVGFTFGPKALGPLLIGSVLCSAVLGPFFNNTGTAYDNAKKTIELNRELKGTLQHQAAVIGDTVGDPMKDVAGPSILIFMKLVGMSALLIAPLII</sequence>
<feature type="transmembrane region" description="Helical" evidence="9">
    <location>
        <begin position="76"/>
        <end position="96"/>
    </location>
</feature>
<reference evidence="10 11" key="1">
    <citation type="submission" date="2015-09" db="EMBL/GenBank/DDBJ databases">
        <title>Genome sequence of Oxobacter pfennigii DSM 3222.</title>
        <authorList>
            <person name="Poehlein A."/>
            <person name="Bengelsdorf F.R."/>
            <person name="Schiel-Bengelsdorf B."/>
            <person name="Duerre P."/>
            <person name="Daniel R."/>
        </authorList>
    </citation>
    <scope>NUCLEOTIDE SEQUENCE [LARGE SCALE GENOMIC DNA]</scope>
    <source>
        <strain evidence="10 11">DSM 3222</strain>
    </source>
</reference>
<feature type="transmembrane region" description="Helical" evidence="9">
    <location>
        <begin position="635"/>
        <end position="653"/>
    </location>
</feature>
<comment type="subcellular location">
    <subcellularLocation>
        <location evidence="1">Endomembrane system</location>
        <topology evidence="1">Multi-pass membrane protein</topology>
    </subcellularLocation>
</comment>
<dbReference type="STRING" id="36849.OXPF_24960"/>
<comment type="caution">
    <text evidence="10">The sequence shown here is derived from an EMBL/GenBank/DDBJ whole genome shotgun (WGS) entry which is preliminary data.</text>
</comment>
<dbReference type="AlphaFoldDB" id="A0A0P8W6K0"/>
<feature type="transmembrane region" description="Helical" evidence="9">
    <location>
        <begin position="447"/>
        <end position="467"/>
    </location>
</feature>
<feature type="transmembrane region" description="Helical" evidence="9">
    <location>
        <begin position="479"/>
        <end position="499"/>
    </location>
</feature>
<dbReference type="Proteomes" id="UP000050326">
    <property type="component" value="Unassembled WGS sequence"/>
</dbReference>
<dbReference type="PIRSF" id="PIRSF001265">
    <property type="entry name" value="H+-PPase"/>
    <property type="match status" value="1"/>
</dbReference>
<feature type="transmembrane region" description="Helical" evidence="9">
    <location>
        <begin position="305"/>
        <end position="329"/>
    </location>
</feature>
<dbReference type="GO" id="GO:0009678">
    <property type="term" value="F:diphosphate hydrolysis-driven proton transmembrane transporter activity"/>
    <property type="evidence" value="ECO:0007669"/>
    <property type="project" value="InterPro"/>
</dbReference>
<dbReference type="GO" id="GO:0004427">
    <property type="term" value="F:inorganic diphosphate phosphatase activity"/>
    <property type="evidence" value="ECO:0007669"/>
    <property type="project" value="UniProtKB-EC"/>
</dbReference>
<dbReference type="PATRIC" id="fig|36849.3.peg.2635"/>
<accession>A0A0P8W6K0</accession>
<dbReference type="EC" id="3.6.1.1" evidence="10"/>
<dbReference type="OrthoDB" id="9808652at2"/>
<dbReference type="InterPro" id="IPR004131">
    <property type="entry name" value="PPase-energised_H-pump"/>
</dbReference>
<dbReference type="NCBIfam" id="NF001960">
    <property type="entry name" value="PRK00733.3-5"/>
    <property type="match status" value="1"/>
</dbReference>
<evidence type="ECO:0000256" key="4">
    <source>
        <dbReference type="ARBA" id="ARBA00022842"/>
    </source>
</evidence>
<feature type="transmembrane region" description="Helical" evidence="9">
    <location>
        <begin position="363"/>
        <end position="392"/>
    </location>
</feature>
<evidence type="ECO:0000256" key="9">
    <source>
        <dbReference type="SAM" id="Phobius"/>
    </source>
</evidence>
<organism evidence="10 11">
    <name type="scientific">Oxobacter pfennigii</name>
    <dbReference type="NCBI Taxonomy" id="36849"/>
    <lineage>
        <taxon>Bacteria</taxon>
        <taxon>Bacillati</taxon>
        <taxon>Bacillota</taxon>
        <taxon>Clostridia</taxon>
        <taxon>Eubacteriales</taxon>
        <taxon>Clostridiaceae</taxon>
        <taxon>Oxobacter</taxon>
    </lineage>
</organism>
<feature type="transmembrane region" description="Helical" evidence="9">
    <location>
        <begin position="6"/>
        <end position="23"/>
    </location>
</feature>
<dbReference type="RefSeq" id="WP_054875508.1">
    <property type="nucleotide sequence ID" value="NZ_LKET01000032.1"/>
</dbReference>
<keyword evidence="10" id="KW-0378">Hydrolase</keyword>
<dbReference type="PANTHER" id="PTHR31998">
    <property type="entry name" value="K(+)-INSENSITIVE PYROPHOSPHATE-ENERGIZED PROTON PUMP"/>
    <property type="match status" value="1"/>
</dbReference>
<keyword evidence="3 9" id="KW-0812">Transmembrane</keyword>
<dbReference type="GO" id="GO:0012505">
    <property type="term" value="C:endomembrane system"/>
    <property type="evidence" value="ECO:0007669"/>
    <property type="project" value="UniProtKB-SubCell"/>
</dbReference>
<keyword evidence="6 9" id="KW-1133">Transmembrane helix</keyword>
<evidence type="ECO:0000313" key="11">
    <source>
        <dbReference type="Proteomes" id="UP000050326"/>
    </source>
</evidence>
<evidence type="ECO:0000256" key="8">
    <source>
        <dbReference type="ARBA" id="ARBA00023136"/>
    </source>
</evidence>
<evidence type="ECO:0000256" key="7">
    <source>
        <dbReference type="ARBA" id="ARBA00023065"/>
    </source>
</evidence>
<dbReference type="EMBL" id="LKET01000032">
    <property type="protein sequence ID" value="KPU44326.1"/>
    <property type="molecule type" value="Genomic_DNA"/>
</dbReference>
<keyword evidence="2" id="KW-0813">Transport</keyword>
<dbReference type="Pfam" id="PF03030">
    <property type="entry name" value="H_PPase"/>
    <property type="match status" value="1"/>
</dbReference>
<keyword evidence="4" id="KW-0460">Magnesium</keyword>
<dbReference type="GO" id="GO:0016020">
    <property type="term" value="C:membrane"/>
    <property type="evidence" value="ECO:0007669"/>
    <property type="project" value="InterPro"/>
</dbReference>
<keyword evidence="7" id="KW-0406">Ion transport</keyword>
<protein>
    <submittedName>
        <fullName evidence="10">K(+)-stimulated pyrophosphate-energized sodium pump</fullName>
        <ecNumber evidence="10">3.6.1.1</ecNumber>
    </submittedName>
</protein>
<gene>
    <name evidence="10" type="primary">hppA</name>
    <name evidence="10" type="ORF">OXPF_24960</name>
</gene>
<name>A0A0P8W6K0_9CLOT</name>
<evidence type="ECO:0000313" key="10">
    <source>
        <dbReference type="EMBL" id="KPU44326.1"/>
    </source>
</evidence>
<evidence type="ECO:0000256" key="2">
    <source>
        <dbReference type="ARBA" id="ARBA00022448"/>
    </source>
</evidence>
<keyword evidence="8 9" id="KW-0472">Membrane</keyword>
<proteinExistence type="predicted"/>
<keyword evidence="11" id="KW-1185">Reference proteome</keyword>
<evidence type="ECO:0000256" key="5">
    <source>
        <dbReference type="ARBA" id="ARBA00022967"/>
    </source>
</evidence>